<dbReference type="RefSeq" id="WP_136776310.1">
    <property type="nucleotide sequence ID" value="NZ_SUPK01000001.1"/>
</dbReference>
<dbReference type="GO" id="GO:0004673">
    <property type="term" value="F:protein histidine kinase activity"/>
    <property type="evidence" value="ECO:0007669"/>
    <property type="project" value="UniProtKB-EC"/>
</dbReference>
<dbReference type="SMART" id="SM00387">
    <property type="entry name" value="HATPase_c"/>
    <property type="match status" value="1"/>
</dbReference>
<keyword evidence="4" id="KW-0547">Nucleotide-binding</keyword>
<dbReference type="PANTHER" id="PTHR43065:SF42">
    <property type="entry name" value="TWO-COMPONENT SENSOR PPRA"/>
    <property type="match status" value="1"/>
</dbReference>
<feature type="transmembrane region" description="Helical" evidence="9">
    <location>
        <begin position="105"/>
        <end position="124"/>
    </location>
</feature>
<dbReference type="EMBL" id="SUPK01000001">
    <property type="protein sequence ID" value="TJY44501.1"/>
    <property type="molecule type" value="Genomic_DNA"/>
</dbReference>
<keyword evidence="9" id="KW-1133">Transmembrane helix</keyword>
<organism evidence="11 12">
    <name type="scientific">Cohnella pontilimi</name>
    <dbReference type="NCBI Taxonomy" id="2564100"/>
    <lineage>
        <taxon>Bacteria</taxon>
        <taxon>Bacillati</taxon>
        <taxon>Bacillota</taxon>
        <taxon>Bacilli</taxon>
        <taxon>Bacillales</taxon>
        <taxon>Paenibacillaceae</taxon>
        <taxon>Cohnella</taxon>
    </lineage>
</organism>
<evidence type="ECO:0000256" key="8">
    <source>
        <dbReference type="SAM" id="MobiDB-lite"/>
    </source>
</evidence>
<evidence type="ECO:0000256" key="4">
    <source>
        <dbReference type="ARBA" id="ARBA00022741"/>
    </source>
</evidence>
<evidence type="ECO:0000256" key="7">
    <source>
        <dbReference type="ARBA" id="ARBA00023012"/>
    </source>
</evidence>
<dbReference type="PROSITE" id="PS50109">
    <property type="entry name" value="HIS_KIN"/>
    <property type="match status" value="1"/>
</dbReference>
<dbReference type="Pfam" id="PF02518">
    <property type="entry name" value="HATPase_c"/>
    <property type="match status" value="1"/>
</dbReference>
<dbReference type="PRINTS" id="PR00344">
    <property type="entry name" value="BCTRLSENSOR"/>
</dbReference>
<reference evidence="11 12" key="1">
    <citation type="submission" date="2019-04" db="EMBL/GenBank/DDBJ databases">
        <title>Cohnella sp. nov., isolated from soil.</title>
        <authorList>
            <person name="Kim W."/>
        </authorList>
    </citation>
    <scope>NUCLEOTIDE SEQUENCE [LARGE SCALE GENOMIC DNA]</scope>
    <source>
        <strain evidence="11 12">CAU 1483</strain>
    </source>
</reference>
<feature type="region of interest" description="Disordered" evidence="8">
    <location>
        <begin position="456"/>
        <end position="478"/>
    </location>
</feature>
<evidence type="ECO:0000256" key="5">
    <source>
        <dbReference type="ARBA" id="ARBA00022777"/>
    </source>
</evidence>
<dbReference type="SUPFAM" id="SSF55874">
    <property type="entry name" value="ATPase domain of HSP90 chaperone/DNA topoisomerase II/histidine kinase"/>
    <property type="match status" value="1"/>
</dbReference>
<feature type="transmembrane region" description="Helical" evidence="9">
    <location>
        <begin position="130"/>
        <end position="151"/>
    </location>
</feature>
<keyword evidence="5" id="KW-0418">Kinase</keyword>
<dbReference type="Gene3D" id="3.30.565.10">
    <property type="entry name" value="Histidine kinase-like ATPase, C-terminal domain"/>
    <property type="match status" value="1"/>
</dbReference>
<dbReference type="GO" id="GO:0000160">
    <property type="term" value="P:phosphorelay signal transduction system"/>
    <property type="evidence" value="ECO:0007669"/>
    <property type="project" value="UniProtKB-KW"/>
</dbReference>
<evidence type="ECO:0000313" key="11">
    <source>
        <dbReference type="EMBL" id="TJY44501.1"/>
    </source>
</evidence>
<comment type="caution">
    <text evidence="11">The sequence shown here is derived from an EMBL/GenBank/DDBJ whole genome shotgun (WGS) entry which is preliminary data.</text>
</comment>
<dbReference type="Proteomes" id="UP000309673">
    <property type="component" value="Unassembled WGS sequence"/>
</dbReference>
<feature type="domain" description="Histidine kinase" evidence="10">
    <location>
        <begin position="242"/>
        <end position="451"/>
    </location>
</feature>
<keyword evidence="3" id="KW-0808">Transferase</keyword>
<dbReference type="GO" id="GO:0005524">
    <property type="term" value="F:ATP binding"/>
    <property type="evidence" value="ECO:0007669"/>
    <property type="project" value="UniProtKB-KW"/>
</dbReference>
<comment type="catalytic activity">
    <reaction evidence="1">
        <text>ATP + protein L-histidine = ADP + protein N-phospho-L-histidine.</text>
        <dbReference type="EC" id="2.7.13.3"/>
    </reaction>
</comment>
<dbReference type="InterPro" id="IPR003594">
    <property type="entry name" value="HATPase_dom"/>
</dbReference>
<dbReference type="AlphaFoldDB" id="A0A4U0FHR3"/>
<dbReference type="EC" id="2.7.13.3" evidence="2"/>
<sequence length="478" mass="53020">MIFVLIALWTVAGFLLASDPRSAASRRLAAVSFFGGAGALAAVIDEQIIPGLLSAYPNRHETAEKVLYAIQAVSSVSSYYGVPYTFALFAAAYRPVRLPNRLNRWLPFILFVPIAACLLFTPWYTEMYPISFRIVVWWAVPYLLASSLLIVTKKSAYRRFERTHAIVCLAVLPPVLFFMVMNYVLPSLGQLRMWVYNTAFVGVGFGVFLIGLFTYGFMGVRLAVDRRRMDSTLRAVTSGTAILNHAIKNDIGKMRLFGEKIKTFAKSTDQLELEQDIQTMLSSAAHIQEMISRVHQRTEDLALRPETADLGGVIQETLRSFGPRLGDVQLRTFVPEDWRCRIDAVQLGEAIHNIVSNALEAMGEKGELIVRLSENKREFRIEIEDNGPGMDKKQIAGALEPFYSTKAGTGTNFGLGLPYAYHVMRKHRGTLMIRSAKGVGTTVCLVLPKRAVLADRKQRTTARGGDADVGNTGVDRGG</sequence>
<keyword evidence="9" id="KW-0812">Transmembrane</keyword>
<evidence type="ECO:0000259" key="10">
    <source>
        <dbReference type="PROSITE" id="PS50109"/>
    </source>
</evidence>
<keyword evidence="12" id="KW-1185">Reference proteome</keyword>
<protein>
    <recommendedName>
        <fullName evidence="2">histidine kinase</fullName>
        <ecNumber evidence="2">2.7.13.3</ecNumber>
    </recommendedName>
</protein>
<dbReference type="PANTHER" id="PTHR43065">
    <property type="entry name" value="SENSOR HISTIDINE KINASE"/>
    <property type="match status" value="1"/>
</dbReference>
<dbReference type="InterPro" id="IPR005467">
    <property type="entry name" value="His_kinase_dom"/>
</dbReference>
<dbReference type="InterPro" id="IPR004358">
    <property type="entry name" value="Sig_transdc_His_kin-like_C"/>
</dbReference>
<evidence type="ECO:0000256" key="2">
    <source>
        <dbReference type="ARBA" id="ARBA00012438"/>
    </source>
</evidence>
<evidence type="ECO:0000256" key="3">
    <source>
        <dbReference type="ARBA" id="ARBA00022679"/>
    </source>
</evidence>
<feature type="transmembrane region" description="Helical" evidence="9">
    <location>
        <begin position="163"/>
        <end position="185"/>
    </location>
</feature>
<accession>A0A4U0FHR3</accession>
<evidence type="ECO:0000313" key="12">
    <source>
        <dbReference type="Proteomes" id="UP000309673"/>
    </source>
</evidence>
<evidence type="ECO:0000256" key="9">
    <source>
        <dbReference type="SAM" id="Phobius"/>
    </source>
</evidence>
<proteinExistence type="predicted"/>
<feature type="transmembrane region" description="Helical" evidence="9">
    <location>
        <begin position="66"/>
        <end position="93"/>
    </location>
</feature>
<name>A0A4U0FHR3_9BACL</name>
<evidence type="ECO:0000256" key="6">
    <source>
        <dbReference type="ARBA" id="ARBA00022840"/>
    </source>
</evidence>
<keyword evidence="9" id="KW-0472">Membrane</keyword>
<keyword evidence="6 11" id="KW-0067">ATP-binding</keyword>
<dbReference type="InterPro" id="IPR036890">
    <property type="entry name" value="HATPase_C_sf"/>
</dbReference>
<evidence type="ECO:0000256" key="1">
    <source>
        <dbReference type="ARBA" id="ARBA00000085"/>
    </source>
</evidence>
<feature type="transmembrane region" description="Helical" evidence="9">
    <location>
        <begin position="205"/>
        <end position="224"/>
    </location>
</feature>
<keyword evidence="7" id="KW-0902">Two-component regulatory system</keyword>
<dbReference type="OrthoDB" id="9121833at2"/>
<gene>
    <name evidence="11" type="ORF">E5161_03740</name>
</gene>